<feature type="chain" id="PRO_5020508246" evidence="2">
    <location>
        <begin position="18"/>
        <end position="388"/>
    </location>
</feature>
<dbReference type="PANTHER" id="PTHR30344:SF1">
    <property type="entry name" value="6-PHOSPHOGLUCONOLACTONASE"/>
    <property type="match status" value="1"/>
</dbReference>
<dbReference type="InterPro" id="IPR019405">
    <property type="entry name" value="Lactonase_7-beta_prop"/>
</dbReference>
<dbReference type="Gene3D" id="2.130.10.10">
    <property type="entry name" value="YVTN repeat-like/Quinoprotein amine dehydrogenase"/>
    <property type="match status" value="1"/>
</dbReference>
<evidence type="ECO:0000313" key="4">
    <source>
        <dbReference type="Proteomes" id="UP000308133"/>
    </source>
</evidence>
<proteinExistence type="inferred from homology"/>
<comment type="caution">
    <text evidence="3">The sequence shown here is derived from an EMBL/GenBank/DDBJ whole genome shotgun (WGS) entry which is preliminary data.</text>
</comment>
<dbReference type="EMBL" id="PTQR01000021">
    <property type="protein sequence ID" value="TKX25961.1"/>
    <property type="molecule type" value="Genomic_DNA"/>
</dbReference>
<dbReference type="InterPro" id="IPR050282">
    <property type="entry name" value="Cycloisomerase_2"/>
</dbReference>
<sequence length="388" mass="41007">MHVHSLVLTGLASTVSAVNLYASSYAGTVTSLSLTQGYNGSYSLQKTATIEGCGVDPSWVTLDSNAGLLYCSDESINDKKSVITSYLTSENGTLTQIDTAGTIYGPVSSVLYHDGTAIAQAHYLGSSVTTYTIQDGQLESLDNFTFTQDGPGPNAARQDAPHPHEVILDPTESFIVVPDLGSDLLRVFSINEDSTLTESTSFHVAPGSGPRHGAFLETGNVTWFFLVSELANTITSFQVSYGNGTLGFTEVFNSGTYGNTTTPIGAAAAELHISPDEKFVHTSSRNDTLFQLPNFDPSNSTQIPSDSLQSWSIDPATGKLSFVQLAPAGGSFPRQFSLNAEGTLAAVGLQNDGTVVIVQRDVETGTFGDFVAEINLGDVGVTAVVWDE</sequence>
<evidence type="ECO:0000313" key="3">
    <source>
        <dbReference type="EMBL" id="TKX25961.1"/>
    </source>
</evidence>
<dbReference type="SUPFAM" id="SSF51004">
    <property type="entry name" value="C-terminal (heme d1) domain of cytochrome cd1-nitrite reductase"/>
    <property type="match status" value="1"/>
</dbReference>
<keyword evidence="2" id="KW-0732">Signal</keyword>
<organism evidence="3 4">
    <name type="scientific">Elsinoe australis</name>
    <dbReference type="NCBI Taxonomy" id="40998"/>
    <lineage>
        <taxon>Eukaryota</taxon>
        <taxon>Fungi</taxon>
        <taxon>Dikarya</taxon>
        <taxon>Ascomycota</taxon>
        <taxon>Pezizomycotina</taxon>
        <taxon>Dothideomycetes</taxon>
        <taxon>Dothideomycetidae</taxon>
        <taxon>Myriangiales</taxon>
        <taxon>Elsinoaceae</taxon>
        <taxon>Elsinoe</taxon>
    </lineage>
</organism>
<name>A0A4U7B8B2_9PEZI</name>
<protein>
    <submittedName>
        <fullName evidence="3">Lactonase-like protein</fullName>
    </submittedName>
</protein>
<evidence type="ECO:0000256" key="1">
    <source>
        <dbReference type="ARBA" id="ARBA00005564"/>
    </source>
</evidence>
<dbReference type="PANTHER" id="PTHR30344">
    <property type="entry name" value="6-PHOSPHOGLUCONOLACTONASE-RELATED"/>
    <property type="match status" value="1"/>
</dbReference>
<dbReference type="Pfam" id="PF10282">
    <property type="entry name" value="Lactonase"/>
    <property type="match status" value="1"/>
</dbReference>
<dbReference type="AlphaFoldDB" id="A0A4U7B8B2"/>
<dbReference type="InterPro" id="IPR015943">
    <property type="entry name" value="WD40/YVTN_repeat-like_dom_sf"/>
</dbReference>
<dbReference type="Proteomes" id="UP000308133">
    <property type="component" value="Unassembled WGS sequence"/>
</dbReference>
<dbReference type="GO" id="GO:0017057">
    <property type="term" value="F:6-phosphogluconolactonase activity"/>
    <property type="evidence" value="ECO:0007669"/>
    <property type="project" value="TreeGrafter"/>
</dbReference>
<reference evidence="3 4" key="1">
    <citation type="submission" date="2018-02" db="EMBL/GenBank/DDBJ databases">
        <title>Draft genome sequences of Elsinoe sp., causing black scab on jojoba.</title>
        <authorList>
            <person name="Stodart B."/>
            <person name="Jeffress S."/>
            <person name="Ash G."/>
            <person name="Arun Chinnappa K."/>
        </authorList>
    </citation>
    <scope>NUCLEOTIDE SEQUENCE [LARGE SCALE GENOMIC DNA]</scope>
    <source>
        <strain evidence="3 4">Hillstone_2</strain>
    </source>
</reference>
<evidence type="ECO:0000256" key="2">
    <source>
        <dbReference type="SAM" id="SignalP"/>
    </source>
</evidence>
<gene>
    <name evidence="3" type="ORF">C1H76_1807</name>
</gene>
<accession>A0A4U7B8B2</accession>
<comment type="similarity">
    <text evidence="1">Belongs to the cycloisomerase 2 family.</text>
</comment>
<dbReference type="InterPro" id="IPR011048">
    <property type="entry name" value="Haem_d1_sf"/>
</dbReference>
<feature type="signal peptide" evidence="2">
    <location>
        <begin position="1"/>
        <end position="17"/>
    </location>
</feature>